<dbReference type="AlphaFoldDB" id="L8H734"/>
<evidence type="ECO:0000259" key="4">
    <source>
        <dbReference type="PROSITE" id="PS50009"/>
    </source>
</evidence>
<evidence type="ECO:0000259" key="5">
    <source>
        <dbReference type="PROSITE" id="PS50212"/>
    </source>
</evidence>
<dbReference type="SUPFAM" id="SSF48350">
    <property type="entry name" value="GTPase activation domain, GAP"/>
    <property type="match status" value="1"/>
</dbReference>
<sequence>MVQDEESAPVEAFSVSAVAQAMPASSSNKEKEKEGLLNYLSTWLLYRPSATVLAAKNILTASEVPPANPTTSGKGRVYGVSLEEVMERQRESHPTLQVPLVIARALEVLHKQNGAMSEGIFREAGSTMQMNQLRARFEKGEPIDFSGEKNINNVANLLKAFLRELPEPLLTGQLYDQWVAVCQQQGDDADSADAVLWGIKDTLQLLPPVNRATLRRLVEYWALVLQYEHINRMNIAAVATVVGPTLLFKAGEPMANIDIIHLVNRLTSLLILHHAWLFDAEPAESDEHHAEAYGEAGESGHQTTTTAAEEEEEEEEEYEEEEASLYPFDEEDNYTNTRFNAEGVLIGGTLIKLVERLTGDQGHDPFFVQSFLLTLHSFSSPDELIDLLVRRYAIPVRLRKGRSREDWELYRLTVRSKIWFVVKTWVESYWYDFEGLDARQMRLTQFLTDKLATDPHFTKPAHKLLYMISRKATGQELSMVPVGDVPKPIKPPVLLKDFTDLHPAELARQMALAEFGFYRKIQPTECLDLRWSKQQESAPNVLELIRRFNLMSASVAMRILREKELAQRVRVMNFFINVAVECQKVQNFNGMVEIRARAVYEDFAAFTNANYRVYRETVKCAEPPCLPYLGIYLSDLTFIEEGNANEFAVEGYEGHDAPVIINFEKRRRVAVAIVDLINFQRKPFAFEPLPKVRDFLETTLTAAERELGPSGGGSTRSREADDRLYQLSLECEPRSLVASVRGPPSTTTSSSGGPATLFSSSSFSSTIRGFFGGDSSSS</sequence>
<dbReference type="InterPro" id="IPR008937">
    <property type="entry name" value="Ras-like_GEF"/>
</dbReference>
<evidence type="ECO:0000313" key="8">
    <source>
        <dbReference type="Proteomes" id="UP000011083"/>
    </source>
</evidence>
<dbReference type="SMART" id="SM00147">
    <property type="entry name" value="RasGEF"/>
    <property type="match status" value="1"/>
</dbReference>
<dbReference type="EMBL" id="KB007908">
    <property type="protein sequence ID" value="ELR21032.1"/>
    <property type="molecule type" value="Genomic_DNA"/>
</dbReference>
<dbReference type="InterPro" id="IPR036964">
    <property type="entry name" value="RASGEF_cat_dom_sf"/>
</dbReference>
<gene>
    <name evidence="7" type="ORF">ACA1_281260</name>
</gene>
<dbReference type="Proteomes" id="UP000011083">
    <property type="component" value="Unassembled WGS sequence"/>
</dbReference>
<feature type="domain" description="Rho-GAP" evidence="6">
    <location>
        <begin position="80"/>
        <end position="278"/>
    </location>
</feature>
<dbReference type="PANTHER" id="PTHR23113">
    <property type="entry name" value="GUANINE NUCLEOTIDE EXCHANGE FACTOR"/>
    <property type="match status" value="1"/>
</dbReference>
<dbReference type="Pfam" id="PF00618">
    <property type="entry name" value="RasGEF_N"/>
    <property type="match status" value="1"/>
</dbReference>
<dbReference type="InterPro" id="IPR001895">
    <property type="entry name" value="RASGEF_cat_dom"/>
</dbReference>
<evidence type="ECO:0000256" key="3">
    <source>
        <dbReference type="SAM" id="MobiDB-lite"/>
    </source>
</evidence>
<feature type="compositionally biased region" description="Low complexity" evidence="3">
    <location>
        <begin position="742"/>
        <end position="765"/>
    </location>
</feature>
<evidence type="ECO:0000313" key="7">
    <source>
        <dbReference type="EMBL" id="ELR21032.1"/>
    </source>
</evidence>
<dbReference type="InterPro" id="IPR000198">
    <property type="entry name" value="RhoGAP_dom"/>
</dbReference>
<feature type="compositionally biased region" description="Acidic residues" evidence="3">
    <location>
        <begin position="308"/>
        <end position="324"/>
    </location>
</feature>
<feature type="domain" description="N-terminal Ras-GEF" evidence="5">
    <location>
        <begin position="341"/>
        <end position="472"/>
    </location>
</feature>
<dbReference type="Gene3D" id="1.20.870.10">
    <property type="entry name" value="Son of sevenless (SoS) protein Chain: S domain 1"/>
    <property type="match status" value="2"/>
</dbReference>
<dbReference type="RefSeq" id="XP_004344775.1">
    <property type="nucleotide sequence ID" value="XM_004344725.1"/>
</dbReference>
<organism evidence="7 8">
    <name type="scientific">Acanthamoeba castellanii (strain ATCC 30010 / Neff)</name>
    <dbReference type="NCBI Taxonomy" id="1257118"/>
    <lineage>
        <taxon>Eukaryota</taxon>
        <taxon>Amoebozoa</taxon>
        <taxon>Discosea</taxon>
        <taxon>Longamoebia</taxon>
        <taxon>Centramoebida</taxon>
        <taxon>Acanthamoebidae</taxon>
        <taxon>Acanthamoeba</taxon>
    </lineage>
</organism>
<evidence type="ECO:0000256" key="2">
    <source>
        <dbReference type="PROSITE-ProRule" id="PRU00168"/>
    </source>
</evidence>
<dbReference type="CDD" id="cd06224">
    <property type="entry name" value="REM"/>
    <property type="match status" value="1"/>
</dbReference>
<evidence type="ECO:0000256" key="1">
    <source>
        <dbReference type="ARBA" id="ARBA00022658"/>
    </source>
</evidence>
<dbReference type="InterPro" id="IPR000651">
    <property type="entry name" value="Ras-like_Gua-exchang_fac_N"/>
</dbReference>
<reference evidence="7 8" key="1">
    <citation type="journal article" date="2013" name="Genome Biol.">
        <title>Genome of Acanthamoeba castellanii highlights extensive lateral gene transfer and early evolution of tyrosine kinase signaling.</title>
        <authorList>
            <person name="Clarke M."/>
            <person name="Lohan A.J."/>
            <person name="Liu B."/>
            <person name="Lagkouvardos I."/>
            <person name="Roy S."/>
            <person name="Zafar N."/>
            <person name="Bertelli C."/>
            <person name="Schilde C."/>
            <person name="Kianianmomeni A."/>
            <person name="Burglin T.R."/>
            <person name="Frech C."/>
            <person name="Turcotte B."/>
            <person name="Kopec K.O."/>
            <person name="Synnott J.M."/>
            <person name="Choo C."/>
            <person name="Paponov I."/>
            <person name="Finkler A."/>
            <person name="Soon Heng Tan C."/>
            <person name="Hutchins A.P."/>
            <person name="Weinmeier T."/>
            <person name="Rattei T."/>
            <person name="Chu J.S."/>
            <person name="Gimenez G."/>
            <person name="Irimia M."/>
            <person name="Rigden D.J."/>
            <person name="Fitzpatrick D.A."/>
            <person name="Lorenzo-Morales J."/>
            <person name="Bateman A."/>
            <person name="Chiu C.H."/>
            <person name="Tang P."/>
            <person name="Hegemann P."/>
            <person name="Fromm H."/>
            <person name="Raoult D."/>
            <person name="Greub G."/>
            <person name="Miranda-Saavedra D."/>
            <person name="Chen N."/>
            <person name="Nash P."/>
            <person name="Ginger M.L."/>
            <person name="Horn M."/>
            <person name="Schaap P."/>
            <person name="Caler L."/>
            <person name="Loftus B."/>
        </authorList>
    </citation>
    <scope>NUCLEOTIDE SEQUENCE [LARGE SCALE GENOMIC DNA]</scope>
    <source>
        <strain evidence="7 8">Neff</strain>
    </source>
</reference>
<dbReference type="SMART" id="SM00324">
    <property type="entry name" value="RhoGAP"/>
    <property type="match status" value="1"/>
</dbReference>
<evidence type="ECO:0000259" key="6">
    <source>
        <dbReference type="PROSITE" id="PS50238"/>
    </source>
</evidence>
<dbReference type="PANTHER" id="PTHR23113:SF368">
    <property type="entry name" value="CELL DIVISION CONTROL PROTEIN 25"/>
    <property type="match status" value="1"/>
</dbReference>
<name>L8H734_ACACF</name>
<dbReference type="KEGG" id="acan:ACA1_281260"/>
<feature type="region of interest" description="Disordered" evidence="3">
    <location>
        <begin position="735"/>
        <end position="778"/>
    </location>
</feature>
<dbReference type="GO" id="GO:0005886">
    <property type="term" value="C:plasma membrane"/>
    <property type="evidence" value="ECO:0007669"/>
    <property type="project" value="TreeGrafter"/>
</dbReference>
<dbReference type="VEuPathDB" id="AmoebaDB:ACA1_281260"/>
<dbReference type="PROSITE" id="PS50238">
    <property type="entry name" value="RHOGAP"/>
    <property type="match status" value="1"/>
</dbReference>
<keyword evidence="1 2" id="KW-0344">Guanine-nucleotide releasing factor</keyword>
<dbReference type="Gene3D" id="1.10.840.10">
    <property type="entry name" value="Ras guanine-nucleotide exchange factors catalytic domain"/>
    <property type="match status" value="2"/>
</dbReference>
<keyword evidence="8" id="KW-1185">Reference proteome</keyword>
<dbReference type="InterPro" id="IPR023578">
    <property type="entry name" value="Ras_GEF_dom_sf"/>
</dbReference>
<dbReference type="PROSITE" id="PS50212">
    <property type="entry name" value="RASGEF_NTER"/>
    <property type="match status" value="1"/>
</dbReference>
<dbReference type="GO" id="GO:0005085">
    <property type="term" value="F:guanyl-nucleotide exchange factor activity"/>
    <property type="evidence" value="ECO:0007669"/>
    <property type="project" value="UniProtKB-KW"/>
</dbReference>
<protein>
    <submittedName>
        <fullName evidence="7">RhoGAP domain containing protein</fullName>
    </submittedName>
</protein>
<dbReference type="InterPro" id="IPR008936">
    <property type="entry name" value="Rho_GTPase_activation_prot"/>
</dbReference>
<dbReference type="Pfam" id="PF00617">
    <property type="entry name" value="RasGEF"/>
    <property type="match status" value="2"/>
</dbReference>
<dbReference type="GO" id="GO:0007265">
    <property type="term" value="P:Ras protein signal transduction"/>
    <property type="evidence" value="ECO:0007669"/>
    <property type="project" value="TreeGrafter"/>
</dbReference>
<feature type="region of interest" description="Disordered" evidence="3">
    <location>
        <begin position="287"/>
        <end position="324"/>
    </location>
</feature>
<dbReference type="OrthoDB" id="546434at2759"/>
<accession>L8H734</accession>
<dbReference type="GeneID" id="14921907"/>
<dbReference type="CDD" id="cd00159">
    <property type="entry name" value="RhoGAP"/>
    <property type="match status" value="1"/>
</dbReference>
<dbReference type="STRING" id="1257118.L8H734"/>
<dbReference type="Pfam" id="PF00620">
    <property type="entry name" value="RhoGAP"/>
    <property type="match status" value="1"/>
</dbReference>
<dbReference type="Gene3D" id="1.10.555.10">
    <property type="entry name" value="Rho GTPase activation protein"/>
    <property type="match status" value="1"/>
</dbReference>
<feature type="domain" description="Ras-GEF" evidence="4">
    <location>
        <begin position="502"/>
        <end position="734"/>
    </location>
</feature>
<dbReference type="PROSITE" id="PS50009">
    <property type="entry name" value="RASGEF_CAT"/>
    <property type="match status" value="1"/>
</dbReference>
<proteinExistence type="predicted"/>
<dbReference type="SMART" id="SM00229">
    <property type="entry name" value="RasGEFN"/>
    <property type="match status" value="1"/>
</dbReference>
<dbReference type="SUPFAM" id="SSF48366">
    <property type="entry name" value="Ras GEF"/>
    <property type="match status" value="1"/>
</dbReference>
<feature type="compositionally biased region" description="Low complexity" evidence="3">
    <location>
        <begin position="293"/>
        <end position="307"/>
    </location>
</feature>